<comment type="similarity">
    <text evidence="2 12">Belongs to the peptidase M36 family.</text>
</comment>
<dbReference type="Gene3D" id="3.10.170.10">
    <property type="match status" value="1"/>
</dbReference>
<feature type="binding site" evidence="11">
    <location>
        <position position="406"/>
    </location>
    <ligand>
        <name>Zn(2+)</name>
        <dbReference type="ChEBI" id="CHEBI:29105"/>
        <note>catalytic</note>
    </ligand>
</feature>
<comment type="cofactor">
    <cofactor evidence="11">
        <name>Zn(2+)</name>
        <dbReference type="ChEBI" id="CHEBI:29105"/>
    </cofactor>
    <text evidence="11">Binds 1 zinc ion per subunit.</text>
</comment>
<dbReference type="InterPro" id="IPR001842">
    <property type="entry name" value="Peptidase_M36"/>
</dbReference>
<dbReference type="CDD" id="cd09596">
    <property type="entry name" value="M36"/>
    <property type="match status" value="1"/>
</dbReference>
<dbReference type="GO" id="GO:0006508">
    <property type="term" value="P:proteolysis"/>
    <property type="evidence" value="ECO:0007669"/>
    <property type="project" value="UniProtKB-KW"/>
</dbReference>
<dbReference type="InParanoid" id="A0A409VXA1"/>
<evidence type="ECO:0000256" key="3">
    <source>
        <dbReference type="ARBA" id="ARBA00022525"/>
    </source>
</evidence>
<evidence type="ECO:0000313" key="13">
    <source>
        <dbReference type="EMBL" id="PPQ70895.1"/>
    </source>
</evidence>
<evidence type="ECO:0000256" key="8">
    <source>
        <dbReference type="ARBA" id="ARBA00023049"/>
    </source>
</evidence>
<sequence length="600" mass="64859">MLASKKFLTSVLIAVTYSSVASAFQAKSDAVDHSTHRVRHISRELTLETFHPESSYETFTDGLATRNYELDARAPRDLNSTALAFVQDRLGVDSDSVGFRSGYIDKREKFAYIRQYHKGISFVNAVANVAWKDDKVVAFGNSFIKPKTIASSRPTIAASSVIAKVEAAFDAKYNGFPIALNYLARPDGSAALVHAVQVQNEEVNSWFEVYVDAHSGEIISVTDFVADASYKVLPLNKRAITEGLETVVDPQDTFASPSGWHSTGTTSYTTTEGNNVVSYKSSVTSTTSQSSSGLVFDYTYSPASAPSTTANLNAARVNAFYIINAVHDLAYRYGFTETAFNFQNNNFGKGGSQNDRVKISVQDSSGTNNANFATPADGQSGTCRMYIWTSTTPNRDGSLENDIIVHEMTHGITNRMTGGGTGSCLQTTEAGGLGEGWSDALAEWTEHKSAAVVDFVLGDYVTNNAKGIRTYPYSTSKTTNPLTYASISSLTAVHKIGEVWANTLHNVYAALVAEHGWSATAKINPDGTEGNIVFLHLFLDALRLQPCNPTFLTARAAWIQADTNRYGGVNKCLLWNAFASRGLGVNAANKVDNFAVPAGC</sequence>
<comment type="caution">
    <text evidence="13">The sequence shown here is derived from an EMBL/GenBank/DDBJ whole genome shotgun (WGS) entry which is preliminary data.</text>
</comment>
<dbReference type="EMBL" id="NHYD01003885">
    <property type="protein sequence ID" value="PPQ70895.1"/>
    <property type="molecule type" value="Genomic_DNA"/>
</dbReference>
<organism evidence="13 14">
    <name type="scientific">Psilocybe cyanescens</name>
    <dbReference type="NCBI Taxonomy" id="93625"/>
    <lineage>
        <taxon>Eukaryota</taxon>
        <taxon>Fungi</taxon>
        <taxon>Dikarya</taxon>
        <taxon>Basidiomycota</taxon>
        <taxon>Agaricomycotina</taxon>
        <taxon>Agaricomycetes</taxon>
        <taxon>Agaricomycetidae</taxon>
        <taxon>Agaricales</taxon>
        <taxon>Agaricineae</taxon>
        <taxon>Strophariaceae</taxon>
        <taxon>Psilocybe</taxon>
    </lineage>
</organism>
<dbReference type="GO" id="GO:0004222">
    <property type="term" value="F:metalloendopeptidase activity"/>
    <property type="evidence" value="ECO:0007669"/>
    <property type="project" value="InterPro"/>
</dbReference>
<dbReference type="InterPro" id="IPR050371">
    <property type="entry name" value="Fungal_virulence_M36"/>
</dbReference>
<feature type="binding site" evidence="11">
    <location>
        <position position="410"/>
    </location>
    <ligand>
        <name>Zn(2+)</name>
        <dbReference type="ChEBI" id="CHEBI:29105"/>
        <note>catalytic</note>
    </ligand>
</feature>
<evidence type="ECO:0000256" key="7">
    <source>
        <dbReference type="ARBA" id="ARBA00022833"/>
    </source>
</evidence>
<dbReference type="GO" id="GO:0008270">
    <property type="term" value="F:zinc ion binding"/>
    <property type="evidence" value="ECO:0007669"/>
    <property type="project" value="InterPro"/>
</dbReference>
<proteinExistence type="inferred from homology"/>
<dbReference type="InterPro" id="IPR027268">
    <property type="entry name" value="Peptidase_M4/M1_CTD_sf"/>
</dbReference>
<protein>
    <recommendedName>
        <fullName evidence="12">Extracellular metalloproteinase</fullName>
        <ecNumber evidence="12">3.4.24.-</ecNumber>
    </recommendedName>
    <alternativeName>
        <fullName evidence="12">Fungalysin</fullName>
    </alternativeName>
</protein>
<evidence type="ECO:0000256" key="10">
    <source>
        <dbReference type="PIRSR" id="PIRSR601842-1"/>
    </source>
</evidence>
<evidence type="ECO:0000256" key="2">
    <source>
        <dbReference type="ARBA" id="ARBA00006006"/>
    </source>
</evidence>
<name>A0A409VXA1_PSICY</name>
<evidence type="ECO:0000256" key="5">
    <source>
        <dbReference type="ARBA" id="ARBA00022723"/>
    </source>
</evidence>
<accession>A0A409VXA1</accession>
<feature type="chain" id="PRO_5018807790" description="Extracellular metalloproteinase" evidence="12">
    <location>
        <begin position="24"/>
        <end position="600"/>
    </location>
</feature>
<evidence type="ECO:0000256" key="4">
    <source>
        <dbReference type="ARBA" id="ARBA00022670"/>
    </source>
</evidence>
<dbReference type="EC" id="3.4.24.-" evidence="12"/>
<evidence type="ECO:0000256" key="1">
    <source>
        <dbReference type="ARBA" id="ARBA00004613"/>
    </source>
</evidence>
<dbReference type="PRINTS" id="PR00999">
    <property type="entry name" value="FUNGALYSIN"/>
</dbReference>
<dbReference type="SUPFAM" id="SSF55486">
    <property type="entry name" value="Metalloproteases ('zincins'), catalytic domain"/>
    <property type="match status" value="1"/>
</dbReference>
<keyword evidence="14" id="KW-1185">Reference proteome</keyword>
<dbReference type="STRING" id="93625.A0A409VXA1"/>
<keyword evidence="6 12" id="KW-0378">Hydrolase</keyword>
<keyword evidence="5 11" id="KW-0479">Metal-binding</keyword>
<comment type="subcellular location">
    <subcellularLocation>
        <location evidence="1 12">Secreted</location>
    </subcellularLocation>
</comment>
<dbReference type="Gene3D" id="1.10.390.10">
    <property type="entry name" value="Neutral Protease Domain 2"/>
    <property type="match status" value="1"/>
</dbReference>
<feature type="binding site" evidence="11">
    <location>
        <position position="227"/>
    </location>
    <ligand>
        <name>Zn(2+)</name>
        <dbReference type="ChEBI" id="CHEBI:29105"/>
        <note>catalytic</note>
    </ligand>
</feature>
<keyword evidence="7 11" id="KW-0862">Zinc</keyword>
<dbReference type="PANTHER" id="PTHR33478">
    <property type="entry name" value="EXTRACELLULAR METALLOPROTEINASE MEP"/>
    <property type="match status" value="1"/>
</dbReference>
<evidence type="ECO:0000256" key="11">
    <source>
        <dbReference type="PIRSR" id="PIRSR601842-2"/>
    </source>
</evidence>
<dbReference type="GO" id="GO:0005615">
    <property type="term" value="C:extracellular space"/>
    <property type="evidence" value="ECO:0007669"/>
    <property type="project" value="InterPro"/>
</dbReference>
<dbReference type="Proteomes" id="UP000283269">
    <property type="component" value="Unassembled WGS sequence"/>
</dbReference>
<evidence type="ECO:0000256" key="6">
    <source>
        <dbReference type="ARBA" id="ARBA00022801"/>
    </source>
</evidence>
<feature type="binding site" evidence="11">
    <location>
        <position position="435"/>
    </location>
    <ligand>
        <name>Zn(2+)</name>
        <dbReference type="ChEBI" id="CHEBI:29105"/>
        <note>catalytic</note>
    </ligand>
</feature>
<evidence type="ECO:0000313" key="14">
    <source>
        <dbReference type="Proteomes" id="UP000283269"/>
    </source>
</evidence>
<evidence type="ECO:0000256" key="12">
    <source>
        <dbReference type="RuleBase" id="RU364017"/>
    </source>
</evidence>
<keyword evidence="12" id="KW-0732">Signal</keyword>
<keyword evidence="8 12" id="KW-0482">Metalloprotease</keyword>
<feature type="active site" evidence="10">
    <location>
        <position position="407"/>
    </location>
</feature>
<dbReference type="PANTHER" id="PTHR33478:SF1">
    <property type="entry name" value="EXTRACELLULAR METALLOPROTEINASE MEP"/>
    <property type="match status" value="1"/>
</dbReference>
<keyword evidence="3 12" id="KW-0964">Secreted</keyword>
<dbReference type="AlphaFoldDB" id="A0A409VXA1"/>
<reference evidence="13 14" key="1">
    <citation type="journal article" date="2018" name="Evol. Lett.">
        <title>Horizontal gene cluster transfer increased hallucinogenic mushroom diversity.</title>
        <authorList>
            <person name="Reynolds H.T."/>
            <person name="Vijayakumar V."/>
            <person name="Gluck-Thaler E."/>
            <person name="Korotkin H.B."/>
            <person name="Matheny P.B."/>
            <person name="Slot J.C."/>
        </authorList>
    </citation>
    <scope>NUCLEOTIDE SEQUENCE [LARGE SCALE GENOMIC DNA]</scope>
    <source>
        <strain evidence="13 14">2631</strain>
    </source>
</reference>
<keyword evidence="4 12" id="KW-0645">Protease</keyword>
<keyword evidence="9 12" id="KW-0865">Zymogen</keyword>
<dbReference type="Pfam" id="PF02128">
    <property type="entry name" value="Peptidase_M36"/>
    <property type="match status" value="1"/>
</dbReference>
<dbReference type="OrthoDB" id="3227768at2759"/>
<feature type="signal peptide" evidence="12">
    <location>
        <begin position="1"/>
        <end position="23"/>
    </location>
</feature>
<evidence type="ECO:0000256" key="9">
    <source>
        <dbReference type="ARBA" id="ARBA00023145"/>
    </source>
</evidence>
<gene>
    <name evidence="13" type="ORF">CVT25_004265</name>
</gene>